<evidence type="ECO:0000256" key="6">
    <source>
        <dbReference type="ARBA" id="ARBA00023136"/>
    </source>
</evidence>
<comment type="subcellular location">
    <subcellularLocation>
        <location evidence="1">Membrane</location>
        <topology evidence="1">Multi-pass membrane protein</topology>
    </subcellularLocation>
</comment>
<feature type="domain" description="Major facilitator superfamily (MFS) profile" evidence="8">
    <location>
        <begin position="401"/>
        <end position="840"/>
    </location>
</feature>
<feature type="transmembrane region" description="Helical" evidence="7">
    <location>
        <begin position="496"/>
        <end position="513"/>
    </location>
</feature>
<keyword evidence="4 7" id="KW-0812">Transmembrane</keyword>
<dbReference type="PANTHER" id="PTHR48022:SF69">
    <property type="entry name" value="SUGAR TRANSPORTER"/>
    <property type="match status" value="1"/>
</dbReference>
<proteinExistence type="inferred from homology"/>
<dbReference type="OrthoDB" id="2333384at2759"/>
<dbReference type="InterPro" id="IPR005828">
    <property type="entry name" value="MFS_sugar_transport-like"/>
</dbReference>
<gene>
    <name evidence="9" type="ORF">OAory_01041430</name>
</gene>
<feature type="transmembrane region" description="Helical" evidence="7">
    <location>
        <begin position="533"/>
        <end position="552"/>
    </location>
</feature>
<keyword evidence="5 7" id="KW-1133">Transmembrane helix</keyword>
<dbReference type="CDD" id="cd17356">
    <property type="entry name" value="MFS_HXT"/>
    <property type="match status" value="1"/>
</dbReference>
<feature type="transmembrane region" description="Helical" evidence="7">
    <location>
        <begin position="815"/>
        <end position="836"/>
    </location>
</feature>
<keyword evidence="9" id="KW-0762">Sugar transport</keyword>
<dbReference type="InterPro" id="IPR020846">
    <property type="entry name" value="MFS_dom"/>
</dbReference>
<dbReference type="Proteomes" id="UP000190312">
    <property type="component" value="Unassembled WGS sequence"/>
</dbReference>
<evidence type="ECO:0000256" key="3">
    <source>
        <dbReference type="ARBA" id="ARBA00022448"/>
    </source>
</evidence>
<comment type="caution">
    <text evidence="9">The sequence shown here is derived from an EMBL/GenBank/DDBJ whole genome shotgun (WGS) entry which is preliminary data.</text>
</comment>
<dbReference type="eggNOG" id="KOG0254">
    <property type="taxonomic scope" value="Eukaryota"/>
</dbReference>
<evidence type="ECO:0000256" key="5">
    <source>
        <dbReference type="ARBA" id="ARBA00022989"/>
    </source>
</evidence>
<dbReference type="PROSITE" id="PS00217">
    <property type="entry name" value="SUGAR_TRANSPORT_2"/>
    <property type="match status" value="1"/>
</dbReference>
<protein>
    <submittedName>
        <fullName evidence="9">Sugar transporter</fullName>
    </submittedName>
</protein>
<dbReference type="InterPro" id="IPR005829">
    <property type="entry name" value="Sugar_transporter_CS"/>
</dbReference>
<sequence>MILLQSSLHISDHMTRTKSSEPELTINFTEPAVFIPTYTHKPAVLRGSCVLKVKETLMVKRLTVNFRGVSHVHWPHGLHDSNTITDRTLTVFGPDISGTGPPSHADQDTLGMLETGTPDYQLLSPGTYTYNFEMILPPELPESVNNMPIAAIHCPAEDFVEDAEPVYIARAWKRLLRCDILMSRRGAPLCHNLPVTVSFTELANARFHGLQIYISENVQFLRKDGVVSYLGPFKRRLLYEAAEDFVPTLPPYRLGEYDDHLSEKSGFGVQESVVLSECEDKPVTSEGMTLNIDLALPTCQDHSEDNWMHFSTEYKSARVSHWLDTWGAAGRAEDRQGSTIAAILHLTQFPQRDVLTKNLLIKASTGGRRTTKDILFLDDGILIMAPPTYAGMSGRKLSLTVSTIATMGFLLFGYDQGVMSGIISDPAFNDMFTATKDDNTMQATVTAVYEVGCLFGAIIALLIGDRTGRRWMVIAGAAIMIIGVVIQVSAMPGSLPLLQFIFGRVITGIGNGMNTSTIPTYQAECSKTSNRGLLICIEGGIIAIGTAIAYWIDYGAHYGPQDLVWRFPIAFQVFFGVIIIVGMFYLPESPRFLIAHDKVAEGERVLAALAGTEIEDRHTQTEKNLILDSVRASGATKAKFSDLLTGGPSQHLRRMLVGSSSQMFQQISGCNAVIYYLPVLLEQSIGQSHNFALLIGGINMICYAIFATFSWFFIEKIGRRKLFLGGSYGQCAAMVIVFACLIPGDKQSAKGAVFGFFLYMCFFGATWLPLPWLYPAELSPIRTRAKANAISTCNNWLFNFTVVMITPVMVEHIGWGTYLFFAAWNAVFIPVIWFFYPETAGRSLEEIDLIFAKGYVEKMSYVRAAKELPKLSDDEIEAKAAEYGILDNNEKVEERIAEHAPQDSQEYSSYLPSQL</sequence>
<dbReference type="PROSITE" id="PS50850">
    <property type="entry name" value="MFS"/>
    <property type="match status" value="1"/>
</dbReference>
<evidence type="ECO:0000256" key="2">
    <source>
        <dbReference type="ARBA" id="ARBA00010992"/>
    </source>
</evidence>
<dbReference type="VEuPathDB" id="FungiDB:AO090010000469"/>
<evidence type="ECO:0000313" key="9">
    <source>
        <dbReference type="EMBL" id="OOO07643.1"/>
    </source>
</evidence>
<dbReference type="VEuPathDB" id="FungiDB:AO090010000470"/>
<feature type="transmembrane region" description="Helical" evidence="7">
    <location>
        <begin position="756"/>
        <end position="775"/>
    </location>
</feature>
<dbReference type="AlphaFoldDB" id="A0A1S9DEY5"/>
<dbReference type="GO" id="GO:0016020">
    <property type="term" value="C:membrane"/>
    <property type="evidence" value="ECO:0007669"/>
    <property type="project" value="UniProtKB-SubCell"/>
</dbReference>
<evidence type="ECO:0000256" key="7">
    <source>
        <dbReference type="SAM" id="Phobius"/>
    </source>
</evidence>
<dbReference type="Pfam" id="PF00083">
    <property type="entry name" value="Sugar_tr"/>
    <property type="match status" value="1"/>
</dbReference>
<dbReference type="PANTHER" id="PTHR48022">
    <property type="entry name" value="PLASTIDIC GLUCOSE TRANSPORTER 4"/>
    <property type="match status" value="1"/>
</dbReference>
<keyword evidence="3" id="KW-0813">Transport</keyword>
<feature type="transmembrane region" description="Helical" evidence="7">
    <location>
        <begin position="471"/>
        <end position="490"/>
    </location>
</feature>
<organism evidence="9 10">
    <name type="scientific">Aspergillus oryzae</name>
    <name type="common">Yellow koji mold</name>
    <dbReference type="NCBI Taxonomy" id="5062"/>
    <lineage>
        <taxon>Eukaryota</taxon>
        <taxon>Fungi</taxon>
        <taxon>Dikarya</taxon>
        <taxon>Ascomycota</taxon>
        <taxon>Pezizomycotina</taxon>
        <taxon>Eurotiomycetes</taxon>
        <taxon>Eurotiomycetidae</taxon>
        <taxon>Eurotiales</taxon>
        <taxon>Aspergillaceae</taxon>
        <taxon>Aspergillus</taxon>
        <taxon>Aspergillus subgen. Circumdati</taxon>
    </lineage>
</organism>
<dbReference type="NCBIfam" id="TIGR00879">
    <property type="entry name" value="SP"/>
    <property type="match status" value="1"/>
</dbReference>
<evidence type="ECO:0000313" key="10">
    <source>
        <dbReference type="Proteomes" id="UP000190312"/>
    </source>
</evidence>
<comment type="similarity">
    <text evidence="2">Belongs to the major facilitator superfamily. Sugar transporter (TC 2.A.1.1) family.</text>
</comment>
<name>A0A1S9DEY5_ASPOZ</name>
<feature type="transmembrane region" description="Helical" evidence="7">
    <location>
        <begin position="564"/>
        <end position="586"/>
    </location>
</feature>
<dbReference type="GO" id="GO:0015793">
    <property type="term" value="P:glycerol transmembrane transport"/>
    <property type="evidence" value="ECO:0007669"/>
    <property type="project" value="TreeGrafter"/>
</dbReference>
<dbReference type="InterPro" id="IPR036259">
    <property type="entry name" value="MFS_trans_sf"/>
</dbReference>
<dbReference type="SUPFAM" id="SSF103473">
    <property type="entry name" value="MFS general substrate transporter"/>
    <property type="match status" value="1"/>
</dbReference>
<dbReference type="EMBL" id="MKZY01000006">
    <property type="protein sequence ID" value="OOO07643.1"/>
    <property type="molecule type" value="Genomic_DNA"/>
</dbReference>
<dbReference type="Gene3D" id="2.60.40.640">
    <property type="match status" value="1"/>
</dbReference>
<feature type="transmembrane region" description="Helical" evidence="7">
    <location>
        <begin position="443"/>
        <end position="464"/>
    </location>
</feature>
<dbReference type="InterPro" id="IPR014752">
    <property type="entry name" value="Arrestin-like_C"/>
</dbReference>
<reference evidence="9 10" key="1">
    <citation type="submission" date="2016-10" db="EMBL/GenBank/DDBJ databases">
        <title>Genome sequencing of Aspergillus oryzae BCC7051.</title>
        <authorList>
            <person name="Thammarongtham C."/>
            <person name="Vorapreeda T."/>
            <person name="Nookaew I."/>
            <person name="Srisuk T."/>
            <person name="Land M."/>
            <person name="Jeennor S."/>
            <person name="Laoteng K."/>
        </authorList>
    </citation>
    <scope>NUCLEOTIDE SEQUENCE [LARGE SCALE GENOMIC DNA]</scope>
    <source>
        <strain evidence="9 10">BCC7051</strain>
    </source>
</reference>
<dbReference type="Gene3D" id="1.20.1250.20">
    <property type="entry name" value="MFS general substrate transporter like domains"/>
    <property type="match status" value="1"/>
</dbReference>
<dbReference type="FunFam" id="1.20.1250.20:FF:000061">
    <property type="entry name" value="MFS sugar transporter"/>
    <property type="match status" value="1"/>
</dbReference>
<dbReference type="InterPro" id="IPR003663">
    <property type="entry name" value="Sugar/inositol_transpt"/>
</dbReference>
<keyword evidence="6 7" id="KW-0472">Membrane</keyword>
<evidence type="ECO:0000256" key="1">
    <source>
        <dbReference type="ARBA" id="ARBA00004141"/>
    </source>
</evidence>
<evidence type="ECO:0000259" key="8">
    <source>
        <dbReference type="PROSITE" id="PS50850"/>
    </source>
</evidence>
<accession>A0A1S9DEY5</accession>
<feature type="transmembrane region" description="Helical" evidence="7">
    <location>
        <begin position="726"/>
        <end position="744"/>
    </location>
</feature>
<dbReference type="GO" id="GO:0005351">
    <property type="term" value="F:carbohydrate:proton symporter activity"/>
    <property type="evidence" value="ECO:0007669"/>
    <property type="project" value="TreeGrafter"/>
</dbReference>
<feature type="transmembrane region" description="Helical" evidence="7">
    <location>
        <begin position="693"/>
        <end position="714"/>
    </location>
</feature>
<dbReference type="InterPro" id="IPR050360">
    <property type="entry name" value="MFS_Sugar_Transporters"/>
</dbReference>
<evidence type="ECO:0000256" key="4">
    <source>
        <dbReference type="ARBA" id="ARBA00022692"/>
    </source>
</evidence>
<dbReference type="PRINTS" id="PR00171">
    <property type="entry name" value="SUGRTRNSPORT"/>
</dbReference>